<gene>
    <name evidence="2" type="ORF">Agub_g14597</name>
</gene>
<feature type="non-terminal residue" evidence="2">
    <location>
        <position position="241"/>
    </location>
</feature>
<feature type="chain" id="PRO_5042110278" evidence="1">
    <location>
        <begin position="23"/>
        <end position="241"/>
    </location>
</feature>
<dbReference type="PANTHER" id="PTHR31515:SF2">
    <property type="entry name" value="TRANSMEMBRANE PROTEIN"/>
    <property type="match status" value="1"/>
</dbReference>
<organism evidence="2 3">
    <name type="scientific">Astrephomene gubernaculifera</name>
    <dbReference type="NCBI Taxonomy" id="47775"/>
    <lineage>
        <taxon>Eukaryota</taxon>
        <taxon>Viridiplantae</taxon>
        <taxon>Chlorophyta</taxon>
        <taxon>core chlorophytes</taxon>
        <taxon>Chlorophyceae</taxon>
        <taxon>CS clade</taxon>
        <taxon>Chlamydomonadales</taxon>
        <taxon>Astrephomenaceae</taxon>
        <taxon>Astrephomene</taxon>
    </lineage>
</organism>
<keyword evidence="1" id="KW-0732">Signal</keyword>
<evidence type="ECO:0000313" key="3">
    <source>
        <dbReference type="Proteomes" id="UP001054857"/>
    </source>
</evidence>
<accession>A0AAD3E3R8</accession>
<sequence>MGRASALAILITCLVCVRGGSSEASTEASETTKPQKWKGINLFHAGEDSLSFDNPELSRLVNLHNKNFDDPKEFLASANLADYLGLRPISSLHLPVPLHVVLVGFAGDGNAAVNISLPELNEWFEHVDHVLPHTRVDRAELNCQEDGQCAGLLHGRFHPTPLRSHVHLNFSCNVVLVRRRAVVDTLERAIAAFSRPVDPGLVTGVQQVDAAKMEAFLDHFLSALRLPPAPSLLLLNPAWHA</sequence>
<comment type="caution">
    <text evidence="2">The sequence shown here is derived from an EMBL/GenBank/DDBJ whole genome shotgun (WGS) entry which is preliminary data.</text>
</comment>
<evidence type="ECO:0000256" key="1">
    <source>
        <dbReference type="SAM" id="SignalP"/>
    </source>
</evidence>
<reference evidence="2 3" key="1">
    <citation type="journal article" date="2021" name="Sci. Rep.">
        <title>Genome sequencing of the multicellular alga Astrephomene provides insights into convergent evolution of germ-soma differentiation.</title>
        <authorList>
            <person name="Yamashita S."/>
            <person name="Yamamoto K."/>
            <person name="Matsuzaki R."/>
            <person name="Suzuki S."/>
            <person name="Yamaguchi H."/>
            <person name="Hirooka S."/>
            <person name="Minakuchi Y."/>
            <person name="Miyagishima S."/>
            <person name="Kawachi M."/>
            <person name="Toyoda A."/>
            <person name="Nozaki H."/>
        </authorList>
    </citation>
    <scope>NUCLEOTIDE SEQUENCE [LARGE SCALE GENOMIC DNA]</scope>
    <source>
        <strain evidence="2 3">NIES-4017</strain>
    </source>
</reference>
<dbReference type="PANTHER" id="PTHR31515">
    <property type="entry name" value="TRANSMEMBRANE PROTEIN-RELATED"/>
    <property type="match status" value="1"/>
</dbReference>
<protein>
    <submittedName>
        <fullName evidence="2">Uncharacterized protein</fullName>
    </submittedName>
</protein>
<proteinExistence type="predicted"/>
<dbReference type="Proteomes" id="UP001054857">
    <property type="component" value="Unassembled WGS sequence"/>
</dbReference>
<dbReference type="AlphaFoldDB" id="A0AAD3E3R8"/>
<evidence type="ECO:0000313" key="2">
    <source>
        <dbReference type="EMBL" id="GFR52074.1"/>
    </source>
</evidence>
<name>A0AAD3E3R8_9CHLO</name>
<keyword evidence="3" id="KW-1185">Reference proteome</keyword>
<dbReference type="EMBL" id="BMAR01000057">
    <property type="protein sequence ID" value="GFR52074.1"/>
    <property type="molecule type" value="Genomic_DNA"/>
</dbReference>
<feature type="signal peptide" evidence="1">
    <location>
        <begin position="1"/>
        <end position="22"/>
    </location>
</feature>